<organism evidence="1 2">
    <name type="scientific">Periplaneta americana</name>
    <name type="common">American cockroach</name>
    <name type="synonym">Blatta americana</name>
    <dbReference type="NCBI Taxonomy" id="6978"/>
    <lineage>
        <taxon>Eukaryota</taxon>
        <taxon>Metazoa</taxon>
        <taxon>Ecdysozoa</taxon>
        <taxon>Arthropoda</taxon>
        <taxon>Hexapoda</taxon>
        <taxon>Insecta</taxon>
        <taxon>Pterygota</taxon>
        <taxon>Neoptera</taxon>
        <taxon>Polyneoptera</taxon>
        <taxon>Dictyoptera</taxon>
        <taxon>Blattodea</taxon>
        <taxon>Blattoidea</taxon>
        <taxon>Blattidae</taxon>
        <taxon>Blattinae</taxon>
        <taxon>Periplaneta</taxon>
    </lineage>
</organism>
<evidence type="ECO:0000313" key="2">
    <source>
        <dbReference type="Proteomes" id="UP001148838"/>
    </source>
</evidence>
<keyword evidence="2" id="KW-1185">Reference proteome</keyword>
<comment type="caution">
    <text evidence="1">The sequence shown here is derived from an EMBL/GenBank/DDBJ whole genome shotgun (WGS) entry which is preliminary data.</text>
</comment>
<protein>
    <submittedName>
        <fullName evidence="1">Uncharacterized protein</fullName>
    </submittedName>
</protein>
<accession>A0ABQ8SM05</accession>
<sequence length="99" mass="10896">MAGFCEGGNEPPGSLKAISYMHQKVFKVFAVALMTQFHSSDQGPLDIMCVIAFSATIRRMSAMPLCVMWSYMNNGLRARCALDYLFLPASDSLHVQSQG</sequence>
<gene>
    <name evidence="1" type="ORF">ANN_23606</name>
</gene>
<name>A0ABQ8SM05_PERAM</name>
<proteinExistence type="predicted"/>
<dbReference type="EMBL" id="JAJSOF020000025">
    <property type="protein sequence ID" value="KAJ4435033.1"/>
    <property type="molecule type" value="Genomic_DNA"/>
</dbReference>
<reference evidence="1 2" key="1">
    <citation type="journal article" date="2022" name="Allergy">
        <title>Genome assembly and annotation of Periplaneta americana reveal a comprehensive cockroach allergen profile.</title>
        <authorList>
            <person name="Wang L."/>
            <person name="Xiong Q."/>
            <person name="Saelim N."/>
            <person name="Wang L."/>
            <person name="Nong W."/>
            <person name="Wan A.T."/>
            <person name="Shi M."/>
            <person name="Liu X."/>
            <person name="Cao Q."/>
            <person name="Hui J.H.L."/>
            <person name="Sookrung N."/>
            <person name="Leung T.F."/>
            <person name="Tungtrongchitr A."/>
            <person name="Tsui S.K.W."/>
        </authorList>
    </citation>
    <scope>NUCLEOTIDE SEQUENCE [LARGE SCALE GENOMIC DNA]</scope>
    <source>
        <strain evidence="1">PWHHKU_190912</strain>
    </source>
</reference>
<evidence type="ECO:0000313" key="1">
    <source>
        <dbReference type="EMBL" id="KAJ4435033.1"/>
    </source>
</evidence>
<dbReference type="Proteomes" id="UP001148838">
    <property type="component" value="Unassembled WGS sequence"/>
</dbReference>